<reference evidence="2 3" key="1">
    <citation type="journal article" date="2012" name="Science">
        <title>The Paleozoic origin of enzymatic lignin decomposition reconstructed from 31 fungal genomes.</title>
        <authorList>
            <person name="Floudas D."/>
            <person name="Binder M."/>
            <person name="Riley R."/>
            <person name="Barry K."/>
            <person name="Blanchette R.A."/>
            <person name="Henrissat B."/>
            <person name="Martinez A.T."/>
            <person name="Otillar R."/>
            <person name="Spatafora J.W."/>
            <person name="Yadav J.S."/>
            <person name="Aerts A."/>
            <person name="Benoit I."/>
            <person name="Boyd A."/>
            <person name="Carlson A."/>
            <person name="Copeland A."/>
            <person name="Coutinho P.M."/>
            <person name="de Vries R.P."/>
            <person name="Ferreira P."/>
            <person name="Findley K."/>
            <person name="Foster B."/>
            <person name="Gaskell J."/>
            <person name="Glotzer D."/>
            <person name="Gorecki P."/>
            <person name="Heitman J."/>
            <person name="Hesse C."/>
            <person name="Hori C."/>
            <person name="Igarashi K."/>
            <person name="Jurgens J.A."/>
            <person name="Kallen N."/>
            <person name="Kersten P."/>
            <person name="Kohler A."/>
            <person name="Kuees U."/>
            <person name="Kumar T.K.A."/>
            <person name="Kuo A."/>
            <person name="LaButti K."/>
            <person name="Larrondo L.F."/>
            <person name="Lindquist E."/>
            <person name="Ling A."/>
            <person name="Lombard V."/>
            <person name="Lucas S."/>
            <person name="Lundell T."/>
            <person name="Martin R."/>
            <person name="McLaughlin D.J."/>
            <person name="Morgenstern I."/>
            <person name="Morin E."/>
            <person name="Murat C."/>
            <person name="Nagy L.G."/>
            <person name="Nolan M."/>
            <person name="Ohm R.A."/>
            <person name="Patyshakuliyeva A."/>
            <person name="Rokas A."/>
            <person name="Ruiz-Duenas F.J."/>
            <person name="Sabat G."/>
            <person name="Salamov A."/>
            <person name="Samejima M."/>
            <person name="Schmutz J."/>
            <person name="Slot J.C."/>
            <person name="St John F."/>
            <person name="Stenlid J."/>
            <person name="Sun H."/>
            <person name="Sun S."/>
            <person name="Syed K."/>
            <person name="Tsang A."/>
            <person name="Wiebenga A."/>
            <person name="Young D."/>
            <person name="Pisabarro A."/>
            <person name="Eastwood D.C."/>
            <person name="Martin F."/>
            <person name="Cullen D."/>
            <person name="Grigoriev I.V."/>
            <person name="Hibbett D.S."/>
        </authorList>
    </citation>
    <scope>NUCLEOTIDE SEQUENCE</scope>
    <source>
        <strain evidence="3">FP-58527</strain>
    </source>
</reference>
<name>S8E4L3_FOMSC</name>
<evidence type="ECO:0000313" key="2">
    <source>
        <dbReference type="EMBL" id="EPS98288.1"/>
    </source>
</evidence>
<protein>
    <submittedName>
        <fullName evidence="2">Uncharacterized protein</fullName>
    </submittedName>
</protein>
<accession>S8E4L3</accession>
<proteinExistence type="predicted"/>
<evidence type="ECO:0000313" key="3">
    <source>
        <dbReference type="Proteomes" id="UP000015241"/>
    </source>
</evidence>
<sequence length="185" mass="18608">MDMSVPPSPILKVISPSTVVAEESVVFQDASSEADVVTTAGPVDNAAPSAPTASSDSNALSPALAAGDITSVPGVASSDGSAIPGLSLASQEHPTFAFRETRGQGGGGELRSTLQDKLAAPSTNDATSSDEELPPLSPQEVEESTVGHTPSSPAMELPAEEAECDMDMSPPPSPSPSPVPHLPVL</sequence>
<organism evidence="2 3">
    <name type="scientific">Fomitopsis schrenkii</name>
    <name type="common">Brown rot fungus</name>
    <dbReference type="NCBI Taxonomy" id="2126942"/>
    <lineage>
        <taxon>Eukaryota</taxon>
        <taxon>Fungi</taxon>
        <taxon>Dikarya</taxon>
        <taxon>Basidiomycota</taxon>
        <taxon>Agaricomycotina</taxon>
        <taxon>Agaricomycetes</taxon>
        <taxon>Polyporales</taxon>
        <taxon>Fomitopsis</taxon>
    </lineage>
</organism>
<dbReference type="Proteomes" id="UP000015241">
    <property type="component" value="Unassembled WGS sequence"/>
</dbReference>
<feature type="region of interest" description="Disordered" evidence="1">
    <location>
        <begin position="30"/>
        <end position="185"/>
    </location>
</feature>
<feature type="non-terminal residue" evidence="2">
    <location>
        <position position="185"/>
    </location>
</feature>
<dbReference type="EMBL" id="KE504167">
    <property type="protein sequence ID" value="EPS98288.1"/>
    <property type="molecule type" value="Genomic_DNA"/>
</dbReference>
<dbReference type="InParanoid" id="S8E4L3"/>
<feature type="compositionally biased region" description="Low complexity" evidence="1">
    <location>
        <begin position="44"/>
        <end position="59"/>
    </location>
</feature>
<dbReference type="AlphaFoldDB" id="S8E4L3"/>
<feature type="compositionally biased region" description="Pro residues" evidence="1">
    <location>
        <begin position="169"/>
        <end position="185"/>
    </location>
</feature>
<evidence type="ECO:0000256" key="1">
    <source>
        <dbReference type="SAM" id="MobiDB-lite"/>
    </source>
</evidence>
<gene>
    <name evidence="2" type="ORF">FOMPIDRAFT_1024714</name>
</gene>
<dbReference type="HOGENOM" id="CLU_1464627_0_0_1"/>
<keyword evidence="3" id="KW-1185">Reference proteome</keyword>